<dbReference type="EC" id="2.7.7.87" evidence="3 13"/>
<comment type="catalytic activity">
    <reaction evidence="12 13">
        <text>L-threonine + hydrogencarbonate + ATP = L-threonylcarbamoyladenylate + diphosphate + H2O</text>
        <dbReference type="Rhea" id="RHEA:36407"/>
        <dbReference type="ChEBI" id="CHEBI:15377"/>
        <dbReference type="ChEBI" id="CHEBI:17544"/>
        <dbReference type="ChEBI" id="CHEBI:30616"/>
        <dbReference type="ChEBI" id="CHEBI:33019"/>
        <dbReference type="ChEBI" id="CHEBI:57926"/>
        <dbReference type="ChEBI" id="CHEBI:73682"/>
        <dbReference type="EC" id="2.7.7.87"/>
    </reaction>
</comment>
<evidence type="ECO:0000256" key="10">
    <source>
        <dbReference type="ARBA" id="ARBA00022840"/>
    </source>
</evidence>
<dbReference type="GO" id="GO:0005737">
    <property type="term" value="C:cytoplasm"/>
    <property type="evidence" value="ECO:0007669"/>
    <property type="project" value="UniProtKB-SubCell"/>
</dbReference>
<evidence type="ECO:0000256" key="1">
    <source>
        <dbReference type="ARBA" id="ARBA00004496"/>
    </source>
</evidence>
<evidence type="ECO:0000313" key="17">
    <source>
        <dbReference type="Proteomes" id="UP000244892"/>
    </source>
</evidence>
<accession>A0A2U8FMZ7</accession>
<dbReference type="InterPro" id="IPR010923">
    <property type="entry name" value="T(6)A37_SUA5"/>
</dbReference>
<dbReference type="EMBL" id="CP029210">
    <property type="protein sequence ID" value="AWI52258.1"/>
    <property type="molecule type" value="Genomic_DNA"/>
</dbReference>
<dbReference type="Gene3D" id="3.40.50.11030">
    <property type="entry name" value="Threonylcarbamoyl-AMP synthase, C-terminal domain"/>
    <property type="match status" value="1"/>
</dbReference>
<dbReference type="InterPro" id="IPR038385">
    <property type="entry name" value="Sua5/YwlC_C"/>
</dbReference>
<keyword evidence="6 13" id="KW-0808">Transferase</keyword>
<dbReference type="InterPro" id="IPR006070">
    <property type="entry name" value="Sua5-like_dom"/>
</dbReference>
<evidence type="ECO:0000313" key="16">
    <source>
        <dbReference type="EMBL" id="AWI52258.1"/>
    </source>
</evidence>
<name>A0A2U8FMZ7_9BURK</name>
<reference evidence="16 17" key="1">
    <citation type="submission" date="2018-05" db="EMBL/GenBank/DDBJ databases">
        <title>complete genome sequence of Aquabacterium olei NBRC 110486.</title>
        <authorList>
            <person name="Tang B."/>
            <person name="Chang J."/>
            <person name="Zhang L."/>
            <person name="Yang H."/>
        </authorList>
    </citation>
    <scope>NUCLEOTIDE SEQUENCE [LARGE SCALE GENOMIC DNA]</scope>
    <source>
        <strain evidence="16 17">NBRC 110486</strain>
    </source>
</reference>
<feature type="binding site" evidence="14">
    <location>
        <position position="55"/>
    </location>
    <ligand>
        <name>ATP</name>
        <dbReference type="ChEBI" id="CHEBI:30616"/>
    </ligand>
</feature>
<dbReference type="GO" id="GO:0005524">
    <property type="term" value="F:ATP binding"/>
    <property type="evidence" value="ECO:0007669"/>
    <property type="project" value="UniProtKB-UniRule"/>
</dbReference>
<evidence type="ECO:0000256" key="6">
    <source>
        <dbReference type="ARBA" id="ARBA00022679"/>
    </source>
</evidence>
<dbReference type="GO" id="GO:0061710">
    <property type="term" value="F:L-threonylcarbamoyladenylate synthase"/>
    <property type="evidence" value="ECO:0007669"/>
    <property type="project" value="UniProtKB-EC"/>
</dbReference>
<dbReference type="Gene3D" id="3.90.870.10">
    <property type="entry name" value="DHBP synthase"/>
    <property type="match status" value="1"/>
</dbReference>
<evidence type="ECO:0000256" key="12">
    <source>
        <dbReference type="ARBA" id="ARBA00048366"/>
    </source>
</evidence>
<feature type="domain" description="YrdC-like" evidence="15">
    <location>
        <begin position="10"/>
        <end position="205"/>
    </location>
</feature>
<evidence type="ECO:0000256" key="3">
    <source>
        <dbReference type="ARBA" id="ARBA00012584"/>
    </source>
</evidence>
<dbReference type="GO" id="GO:0000049">
    <property type="term" value="F:tRNA binding"/>
    <property type="evidence" value="ECO:0007669"/>
    <property type="project" value="TreeGrafter"/>
</dbReference>
<comment type="function">
    <text evidence="13">Required for the formation of a threonylcarbamoyl group on adenosine at position 37 (t(6)A37) in tRNAs that read codons beginning with adenine.</text>
</comment>
<dbReference type="Pfam" id="PF01300">
    <property type="entry name" value="Sua5_yciO_yrdC"/>
    <property type="match status" value="1"/>
</dbReference>
<evidence type="ECO:0000256" key="4">
    <source>
        <dbReference type="ARBA" id="ARBA00015492"/>
    </source>
</evidence>
<evidence type="ECO:0000256" key="14">
    <source>
        <dbReference type="PIRSR" id="PIRSR004930-1"/>
    </source>
</evidence>
<feature type="binding site" evidence="14">
    <location>
        <position position="64"/>
    </location>
    <ligand>
        <name>L-threonine</name>
        <dbReference type="ChEBI" id="CHEBI:57926"/>
    </ligand>
</feature>
<keyword evidence="10 13" id="KW-0067">ATP-binding</keyword>
<proteinExistence type="inferred from homology"/>
<gene>
    <name evidence="16" type="ORF">DEH84_01500</name>
</gene>
<evidence type="ECO:0000256" key="2">
    <source>
        <dbReference type="ARBA" id="ARBA00007663"/>
    </source>
</evidence>
<evidence type="ECO:0000256" key="13">
    <source>
        <dbReference type="PIRNR" id="PIRNR004930"/>
    </source>
</evidence>
<dbReference type="InterPro" id="IPR017945">
    <property type="entry name" value="DHBP_synth_RibB-like_a/b_dom"/>
</dbReference>
<dbReference type="PIRSF" id="PIRSF004930">
    <property type="entry name" value="Tln_factor_SUA5"/>
    <property type="match status" value="1"/>
</dbReference>
<dbReference type="OrthoDB" id="9814580at2"/>
<feature type="binding site" evidence="14">
    <location>
        <position position="152"/>
    </location>
    <ligand>
        <name>ATP</name>
        <dbReference type="ChEBI" id="CHEBI:30616"/>
    </ligand>
</feature>
<feature type="binding site" evidence="14">
    <location>
        <position position="142"/>
    </location>
    <ligand>
        <name>L-threonine</name>
        <dbReference type="ChEBI" id="CHEBI:57926"/>
    </ligand>
</feature>
<protein>
    <recommendedName>
        <fullName evidence="4 13">Threonylcarbamoyl-AMP synthase</fullName>
        <shortName evidence="13">TC-AMP synthase</shortName>
        <ecNumber evidence="3 13">2.7.7.87</ecNumber>
    </recommendedName>
    <alternativeName>
        <fullName evidence="11 13">L-threonylcarbamoyladenylate synthase</fullName>
    </alternativeName>
</protein>
<feature type="binding site" evidence="14">
    <location>
        <position position="144"/>
    </location>
    <ligand>
        <name>ATP</name>
        <dbReference type="ChEBI" id="CHEBI:30616"/>
    </ligand>
</feature>
<evidence type="ECO:0000259" key="15">
    <source>
        <dbReference type="PROSITE" id="PS51163"/>
    </source>
</evidence>
<comment type="subcellular location">
    <subcellularLocation>
        <location evidence="1 13">Cytoplasm</location>
    </subcellularLocation>
</comment>
<evidence type="ECO:0000256" key="5">
    <source>
        <dbReference type="ARBA" id="ARBA00022490"/>
    </source>
</evidence>
<feature type="binding site" evidence="14">
    <location>
        <position position="201"/>
    </location>
    <ligand>
        <name>ATP</name>
        <dbReference type="ChEBI" id="CHEBI:30616"/>
    </ligand>
</feature>
<feature type="binding site" evidence="14">
    <location>
        <position position="32"/>
    </location>
    <ligand>
        <name>L-threonine</name>
        <dbReference type="ChEBI" id="CHEBI:57926"/>
    </ligand>
</feature>
<keyword evidence="7 13" id="KW-0819">tRNA processing</keyword>
<comment type="similarity">
    <text evidence="2 13">Belongs to the SUA5 family.</text>
</comment>
<dbReference type="SUPFAM" id="SSF55821">
    <property type="entry name" value="YrdC/RibB"/>
    <property type="match status" value="1"/>
</dbReference>
<dbReference type="KEGG" id="aon:DEH84_01500"/>
<dbReference type="Proteomes" id="UP000244892">
    <property type="component" value="Chromosome"/>
</dbReference>
<keyword evidence="5 13" id="KW-0963">Cytoplasm</keyword>
<dbReference type="GO" id="GO:0008033">
    <property type="term" value="P:tRNA processing"/>
    <property type="evidence" value="ECO:0007669"/>
    <property type="project" value="UniProtKB-KW"/>
</dbReference>
<dbReference type="PROSITE" id="PS51163">
    <property type="entry name" value="YRDC"/>
    <property type="match status" value="1"/>
</dbReference>
<feature type="binding site" evidence="14">
    <location>
        <position position="187"/>
    </location>
    <ligand>
        <name>L-threonine</name>
        <dbReference type="ChEBI" id="CHEBI:57926"/>
    </ligand>
</feature>
<keyword evidence="9 13" id="KW-0547">Nucleotide-binding</keyword>
<feature type="binding site" evidence="14">
    <location>
        <position position="114"/>
    </location>
    <ligand>
        <name>ATP</name>
        <dbReference type="ChEBI" id="CHEBI:30616"/>
    </ligand>
</feature>
<evidence type="ECO:0000256" key="11">
    <source>
        <dbReference type="ARBA" id="ARBA00029774"/>
    </source>
</evidence>
<keyword evidence="17" id="KW-1185">Reference proteome</keyword>
<dbReference type="GO" id="GO:0006450">
    <property type="term" value="P:regulation of translational fidelity"/>
    <property type="evidence" value="ECO:0007669"/>
    <property type="project" value="TreeGrafter"/>
</dbReference>
<keyword evidence="8 13" id="KW-0548">Nucleotidyltransferase</keyword>
<dbReference type="GO" id="GO:0003725">
    <property type="term" value="F:double-stranded RNA binding"/>
    <property type="evidence" value="ECO:0007669"/>
    <property type="project" value="UniProtKB-UniRule"/>
</dbReference>
<dbReference type="NCBIfam" id="TIGR00057">
    <property type="entry name" value="L-threonylcarbamoyladenylate synthase"/>
    <property type="match status" value="1"/>
</dbReference>
<dbReference type="PANTHER" id="PTHR17490">
    <property type="entry name" value="SUA5"/>
    <property type="match status" value="1"/>
</dbReference>
<feature type="binding site" evidence="14">
    <location>
        <position position="118"/>
    </location>
    <ligand>
        <name>ATP</name>
        <dbReference type="ChEBI" id="CHEBI:30616"/>
    </ligand>
</feature>
<feature type="binding site" evidence="14">
    <location>
        <position position="241"/>
    </location>
    <ligand>
        <name>ATP</name>
        <dbReference type="ChEBI" id="CHEBI:30616"/>
    </ligand>
</feature>
<sequence length="351" mass="37032">MRLLDPATQPDAIEQAARRIVAGGLVALPTETVYGLGARADDAEAVARIFAAKGRPSDHPLIVHVPNGAAALHFVSAFPPVAQRLCAAFWPGPLTVIVPRDPDTATAAAGGQDTIGLRCPSHPVARQLLEACANLDVLGVAAPSANRFGRISPTQAVHVVDEFQDAGEGLDEVWVLDGGACEVGIESTIVDCSREQPVLLRPGRLTLAEIEAVAGQPVLWSTPEAPDPAAPKAPGTLASHYAPRARLRLMADTQLDAALDVLEPELLAAALREPSHPPKVAVYSRSLWARRAPSKGVVHRSMPGDAATAAHDLFADLRELDALGVDLIWVETPPDDAAWDGVRDRLRRAAA</sequence>
<dbReference type="Pfam" id="PF03481">
    <property type="entry name" value="Sua5_C"/>
    <property type="match status" value="1"/>
</dbReference>
<evidence type="ECO:0000256" key="8">
    <source>
        <dbReference type="ARBA" id="ARBA00022695"/>
    </source>
</evidence>
<dbReference type="InterPro" id="IPR050156">
    <property type="entry name" value="TC-AMP_synthase_SUA5"/>
</dbReference>
<dbReference type="AlphaFoldDB" id="A0A2U8FMZ7"/>
<evidence type="ECO:0000256" key="9">
    <source>
        <dbReference type="ARBA" id="ARBA00022741"/>
    </source>
</evidence>
<dbReference type="InterPro" id="IPR005145">
    <property type="entry name" value="Sua5_C"/>
</dbReference>
<dbReference type="PANTHER" id="PTHR17490:SF16">
    <property type="entry name" value="THREONYLCARBAMOYL-AMP SYNTHASE"/>
    <property type="match status" value="1"/>
</dbReference>
<evidence type="ECO:0000256" key="7">
    <source>
        <dbReference type="ARBA" id="ARBA00022694"/>
    </source>
</evidence>
<organism evidence="16 17">
    <name type="scientific">Aquabacterium olei</name>
    <dbReference type="NCBI Taxonomy" id="1296669"/>
    <lineage>
        <taxon>Bacteria</taxon>
        <taxon>Pseudomonadati</taxon>
        <taxon>Pseudomonadota</taxon>
        <taxon>Betaproteobacteria</taxon>
        <taxon>Burkholderiales</taxon>
        <taxon>Aquabacterium</taxon>
    </lineage>
</organism>